<dbReference type="AlphaFoldDB" id="A0A0V1ECI4"/>
<name>A0A0V1ECI4_TRIPS</name>
<dbReference type="EMBL" id="JYDR01000057">
    <property type="protein sequence ID" value="KRY71483.1"/>
    <property type="molecule type" value="Genomic_DNA"/>
</dbReference>
<accession>A0A0V1ECI4</accession>
<evidence type="ECO:0000313" key="1">
    <source>
        <dbReference type="EMBL" id="KRY71483.1"/>
    </source>
</evidence>
<proteinExistence type="predicted"/>
<sequence>MSEHNRVEPRPSRSRPRTRLYSWNRMSSNCDGKSGAAFSVVLRSECSKLRTDNMAKKF</sequence>
<protein>
    <submittedName>
        <fullName evidence="1">Uncharacterized protein</fullName>
    </submittedName>
</protein>
<dbReference type="Proteomes" id="UP000054632">
    <property type="component" value="Unassembled WGS sequence"/>
</dbReference>
<reference evidence="1 2" key="1">
    <citation type="submission" date="2015-01" db="EMBL/GenBank/DDBJ databases">
        <title>Evolution of Trichinella species and genotypes.</title>
        <authorList>
            <person name="Korhonen P.K."/>
            <person name="Edoardo P."/>
            <person name="Giuseppe L.R."/>
            <person name="Gasser R.B."/>
        </authorList>
    </citation>
    <scope>NUCLEOTIDE SEQUENCE [LARGE SCALE GENOMIC DNA]</scope>
    <source>
        <strain evidence="1">ISS13</strain>
    </source>
</reference>
<gene>
    <name evidence="1" type="ORF">T4A_4446</name>
</gene>
<comment type="caution">
    <text evidence="1">The sequence shown here is derived from an EMBL/GenBank/DDBJ whole genome shotgun (WGS) entry which is preliminary data.</text>
</comment>
<evidence type="ECO:0000313" key="2">
    <source>
        <dbReference type="Proteomes" id="UP000054632"/>
    </source>
</evidence>
<organism evidence="1 2">
    <name type="scientific">Trichinella pseudospiralis</name>
    <name type="common">Parasitic roundworm</name>
    <dbReference type="NCBI Taxonomy" id="6337"/>
    <lineage>
        <taxon>Eukaryota</taxon>
        <taxon>Metazoa</taxon>
        <taxon>Ecdysozoa</taxon>
        <taxon>Nematoda</taxon>
        <taxon>Enoplea</taxon>
        <taxon>Dorylaimia</taxon>
        <taxon>Trichinellida</taxon>
        <taxon>Trichinellidae</taxon>
        <taxon>Trichinella</taxon>
    </lineage>
</organism>